<protein>
    <recommendedName>
        <fullName evidence="7 10">Peroxisomal membrane protein PEX14</fullName>
    </recommendedName>
    <alternativeName>
        <fullName evidence="8 10">Peroxin-14</fullName>
    </alternativeName>
</protein>
<dbReference type="EnsemblMetazoa" id="MESCA005682-RA">
    <property type="protein sequence ID" value="MESCA005682-PA"/>
    <property type="gene ID" value="MESCA005682"/>
</dbReference>
<sequence length="272" mass="31136">MIEVVFQVRKDGFKDHQSVIESLELVEEADQFTHFLMVDDVTTTEDVISNEEVRRTDDSNLITEFHNEQKIQNDSSLDVISSPPPREALITTAINFLQNERIRKSPINQKQKFLMSKGLTEQEIQIAFNRAGVFTFDPNHAEMGIAAQSNYLAISQENKSLFGKIKEAIQSMALISAVAYACYLFYKKYIERFLFGKKKKTVEEHLLSLEQQMDKKINDLSKEFTIVKDVVISNSHTEDVSQKLQSFKNDLDAIKGLLLNSIEFINCITLKS</sequence>
<evidence type="ECO:0000259" key="11">
    <source>
        <dbReference type="Pfam" id="PF04695"/>
    </source>
</evidence>
<dbReference type="Gene3D" id="1.10.10.10">
    <property type="entry name" value="Winged helix-like DNA-binding domain superfamily/Winged helix DNA-binding domain"/>
    <property type="match status" value="1"/>
</dbReference>
<dbReference type="EMBL" id="CAQQ02153155">
    <property type="status" value="NOT_ANNOTATED_CDS"/>
    <property type="molecule type" value="Genomic_DNA"/>
</dbReference>
<dbReference type="AlphaFoldDB" id="T1GPY6"/>
<dbReference type="OMA" id="CERSGAY"/>
<evidence type="ECO:0000256" key="8">
    <source>
        <dbReference type="ARBA" id="ARBA00029691"/>
    </source>
</evidence>
<reference evidence="13" key="1">
    <citation type="submission" date="2013-02" db="EMBL/GenBank/DDBJ databases">
        <authorList>
            <person name="Hughes D."/>
        </authorList>
    </citation>
    <scope>NUCLEOTIDE SEQUENCE</scope>
    <source>
        <strain>Durham</strain>
        <strain evidence="13">NC isolate 2 -- Noor lab</strain>
    </source>
</reference>
<dbReference type="EMBL" id="CAQQ02153154">
    <property type="status" value="NOT_ANNOTATED_CDS"/>
    <property type="molecule type" value="Genomic_DNA"/>
</dbReference>
<evidence type="ECO:0000256" key="9">
    <source>
        <dbReference type="ARBA" id="ARBA00046271"/>
    </source>
</evidence>
<dbReference type="Proteomes" id="UP000015102">
    <property type="component" value="Unassembled WGS sequence"/>
</dbReference>
<evidence type="ECO:0000256" key="10">
    <source>
        <dbReference type="RuleBase" id="RU367032"/>
    </source>
</evidence>
<evidence type="ECO:0000256" key="7">
    <source>
        <dbReference type="ARBA" id="ARBA00029502"/>
    </source>
</evidence>
<dbReference type="GO" id="GO:0016560">
    <property type="term" value="P:protein import into peroxisome matrix, docking"/>
    <property type="evidence" value="ECO:0007669"/>
    <property type="project" value="UniProtKB-UniRule"/>
</dbReference>
<keyword evidence="6 10" id="KW-0576">Peroxisome</keyword>
<keyword evidence="13" id="KW-1185">Reference proteome</keyword>
<comment type="similarity">
    <text evidence="1 10">Belongs to the peroxin-14 family.</text>
</comment>
<evidence type="ECO:0000313" key="12">
    <source>
        <dbReference type="EnsemblMetazoa" id="MESCA005682-PA"/>
    </source>
</evidence>
<dbReference type="InterPro" id="IPR025655">
    <property type="entry name" value="PEX14"/>
</dbReference>
<evidence type="ECO:0000256" key="2">
    <source>
        <dbReference type="ARBA" id="ARBA00022448"/>
    </source>
</evidence>
<dbReference type="GO" id="GO:0005778">
    <property type="term" value="C:peroxisomal membrane"/>
    <property type="evidence" value="ECO:0007669"/>
    <property type="project" value="UniProtKB-SubCell"/>
</dbReference>
<evidence type="ECO:0000256" key="4">
    <source>
        <dbReference type="ARBA" id="ARBA00023010"/>
    </source>
</evidence>
<keyword evidence="2 10" id="KW-0813">Transport</keyword>
<dbReference type="GO" id="GO:1990429">
    <property type="term" value="C:peroxisomal importomer complex"/>
    <property type="evidence" value="ECO:0007669"/>
    <property type="project" value="TreeGrafter"/>
</dbReference>
<dbReference type="InterPro" id="IPR036388">
    <property type="entry name" value="WH-like_DNA-bd_sf"/>
</dbReference>
<evidence type="ECO:0000256" key="1">
    <source>
        <dbReference type="ARBA" id="ARBA00005443"/>
    </source>
</evidence>
<dbReference type="PANTHER" id="PTHR23058:SF0">
    <property type="entry name" value="PEROXISOMAL MEMBRANE PROTEIN PEX14"/>
    <property type="match status" value="1"/>
</dbReference>
<evidence type="ECO:0000256" key="5">
    <source>
        <dbReference type="ARBA" id="ARBA00023136"/>
    </source>
</evidence>
<name>T1GPY6_MEGSC</name>
<dbReference type="Pfam" id="PF04695">
    <property type="entry name" value="Pex14_N"/>
    <property type="match status" value="1"/>
</dbReference>
<keyword evidence="3 10" id="KW-0653">Protein transport</keyword>
<dbReference type="PANTHER" id="PTHR23058">
    <property type="entry name" value="PEROXISOMAL MEMBRANE PROTEIN PEX14"/>
    <property type="match status" value="1"/>
</dbReference>
<comment type="subcellular location">
    <subcellularLocation>
        <location evidence="9 10">Peroxisome membrane</location>
    </subcellularLocation>
</comment>
<dbReference type="GO" id="GO:0005102">
    <property type="term" value="F:signaling receptor binding"/>
    <property type="evidence" value="ECO:0007669"/>
    <property type="project" value="TreeGrafter"/>
</dbReference>
<evidence type="ECO:0000256" key="3">
    <source>
        <dbReference type="ARBA" id="ARBA00022927"/>
    </source>
</evidence>
<proteinExistence type="inferred from homology"/>
<feature type="domain" description="Peroxisome membrane anchor protein Pex14p N-terminal" evidence="11">
    <location>
        <begin position="86"/>
        <end position="130"/>
    </location>
</feature>
<dbReference type="Gene3D" id="1.25.40.180">
    <property type="match status" value="1"/>
</dbReference>
<dbReference type="STRING" id="36166.T1GPY6"/>
<dbReference type="HOGENOM" id="CLU_1024105_0_0_1"/>
<accession>T1GPY6</accession>
<keyword evidence="4" id="KW-0811">Translocation</keyword>
<keyword evidence="5 10" id="KW-0472">Membrane</keyword>
<evidence type="ECO:0000256" key="6">
    <source>
        <dbReference type="ARBA" id="ARBA00023140"/>
    </source>
</evidence>
<organism evidence="12 13">
    <name type="scientific">Megaselia scalaris</name>
    <name type="common">Humpbacked fly</name>
    <name type="synonym">Phora scalaris</name>
    <dbReference type="NCBI Taxonomy" id="36166"/>
    <lineage>
        <taxon>Eukaryota</taxon>
        <taxon>Metazoa</taxon>
        <taxon>Ecdysozoa</taxon>
        <taxon>Arthropoda</taxon>
        <taxon>Hexapoda</taxon>
        <taxon>Insecta</taxon>
        <taxon>Pterygota</taxon>
        <taxon>Neoptera</taxon>
        <taxon>Endopterygota</taxon>
        <taxon>Diptera</taxon>
        <taxon>Brachycera</taxon>
        <taxon>Muscomorpha</taxon>
        <taxon>Platypezoidea</taxon>
        <taxon>Phoridae</taxon>
        <taxon>Megaseliini</taxon>
        <taxon>Megaselia</taxon>
    </lineage>
</organism>
<evidence type="ECO:0000313" key="13">
    <source>
        <dbReference type="Proteomes" id="UP000015102"/>
    </source>
</evidence>
<dbReference type="InterPro" id="IPR006785">
    <property type="entry name" value="Pex14_N"/>
</dbReference>
<comment type="function">
    <text evidence="10">Component of the PEX13-PEX14 docking complex, a translocon channel that specifically mediates the import of peroxisomal cargo proteins bound to PEX5 receptor. The PEX13-PEX14 docking complex forms a large import pore which can be opened to a diameter of about 9 nm. Mechanistically, PEX5 receptor along with cargo proteins associates with the PEX14 subunit of the PEX13-PEX14 docking complex in the cytosol, leading to the insertion of the receptor into the organelle membrane with the concomitant translocation of the cargo into the peroxisome matrix.</text>
</comment>
<reference evidence="12" key="2">
    <citation type="submission" date="2015-06" db="UniProtKB">
        <authorList>
            <consortium name="EnsemblMetazoa"/>
        </authorList>
    </citation>
    <scope>IDENTIFICATION</scope>
</reference>